<name>A0A1Y2B826_9TREE</name>
<dbReference type="SUPFAM" id="SSF52540">
    <property type="entry name" value="P-loop containing nucleoside triphosphate hydrolases"/>
    <property type="match status" value="1"/>
</dbReference>
<evidence type="ECO:0000256" key="1">
    <source>
        <dbReference type="RuleBase" id="RU003651"/>
    </source>
</evidence>
<dbReference type="GO" id="GO:0042254">
    <property type="term" value="P:ribosome biogenesis"/>
    <property type="evidence" value="ECO:0007669"/>
    <property type="project" value="TreeGrafter"/>
</dbReference>
<dbReference type="GO" id="GO:0016887">
    <property type="term" value="F:ATP hydrolysis activity"/>
    <property type="evidence" value="ECO:0007669"/>
    <property type="project" value="InterPro"/>
</dbReference>
<dbReference type="OrthoDB" id="2115716at2759"/>
<gene>
    <name evidence="3" type="ORF">BCR39DRAFT_571683</name>
</gene>
<dbReference type="Proteomes" id="UP000193986">
    <property type="component" value="Unassembled WGS sequence"/>
</dbReference>
<dbReference type="CDD" id="cd19481">
    <property type="entry name" value="RecA-like_protease"/>
    <property type="match status" value="1"/>
</dbReference>
<protein>
    <submittedName>
        <fullName evidence="3">p-loop containing nucleoside triphosphate hydrolase protein</fullName>
    </submittedName>
</protein>
<keyword evidence="1" id="KW-0067">ATP-binding</keyword>
<dbReference type="PANTHER" id="PTHR23077:SF132">
    <property type="entry name" value="ATP-DEPENDENT ZN PROTEASE"/>
    <property type="match status" value="1"/>
</dbReference>
<proteinExistence type="inferred from homology"/>
<dbReference type="GO" id="GO:1990275">
    <property type="term" value="F:preribosome binding"/>
    <property type="evidence" value="ECO:0007669"/>
    <property type="project" value="TreeGrafter"/>
</dbReference>
<keyword evidence="4" id="KW-1185">Reference proteome</keyword>
<dbReference type="InterPro" id="IPR050168">
    <property type="entry name" value="AAA_ATPase_domain"/>
</dbReference>
<keyword evidence="3" id="KW-0378">Hydrolase</keyword>
<dbReference type="Gene3D" id="3.40.50.300">
    <property type="entry name" value="P-loop containing nucleotide triphosphate hydrolases"/>
    <property type="match status" value="1"/>
</dbReference>
<sequence length="455" mass="52216">LIELYSNTSVTVTTDYQFDLLRFAAQSDETILVRELDDIKALKQIIFSIPARRRDGDGAIGEAVVFAGYQVAWREHEFKVIFATVRHIPFSKSIAHAQWHLIGPEEPAQQLIHSCALFCSTYRDSVWVFDQFWRPDHELWLSVQKADWKDVILDQKFKDAVQHDYRSFFRSEQIYKDLEVPWKRGLIFLGPPGNGKTISLKAIMKEVNVPALYVKSFRTWNGDEAGIREIFSHARRQAPCVLVLEDLDSLITDLNRSFFLNEVDGLEDNDGLLLIGTTNHFDRLDPALSSRPSRFDRKYDFPNPTRSERRQYAEYWQGKLKDNKLVDFPDSLLDEVADKTDKFSFAYLKEAFVSTLLTLAGEDSDGKTPENFRDVILAQIKHLRDSIHDGAEELTMAGSWARKATTSVDGRGQLESDQKVFDFRQGSKRTMSSPIDRAKIQKGFAGKQQCFQIPT</sequence>
<dbReference type="InParanoid" id="A0A1Y2B826"/>
<dbReference type="InterPro" id="IPR027417">
    <property type="entry name" value="P-loop_NTPase"/>
</dbReference>
<evidence type="ECO:0000313" key="3">
    <source>
        <dbReference type="EMBL" id="ORY30982.1"/>
    </source>
</evidence>
<keyword evidence="1" id="KW-0547">Nucleotide-binding</keyword>
<dbReference type="GO" id="GO:0005634">
    <property type="term" value="C:nucleus"/>
    <property type="evidence" value="ECO:0007669"/>
    <property type="project" value="TreeGrafter"/>
</dbReference>
<accession>A0A1Y2B826</accession>
<comment type="similarity">
    <text evidence="1">Belongs to the AAA ATPase family.</text>
</comment>
<dbReference type="GO" id="GO:0005524">
    <property type="term" value="F:ATP binding"/>
    <property type="evidence" value="ECO:0007669"/>
    <property type="project" value="UniProtKB-KW"/>
</dbReference>
<comment type="caution">
    <text evidence="3">The sequence shown here is derived from an EMBL/GenBank/DDBJ whole genome shotgun (WGS) entry which is preliminary data.</text>
</comment>
<dbReference type="GO" id="GO:0003723">
    <property type="term" value="F:RNA binding"/>
    <property type="evidence" value="ECO:0007669"/>
    <property type="project" value="TreeGrafter"/>
</dbReference>
<dbReference type="STRING" id="71784.A0A1Y2B826"/>
<dbReference type="InterPro" id="IPR003593">
    <property type="entry name" value="AAA+_ATPase"/>
</dbReference>
<reference evidence="3 4" key="1">
    <citation type="submission" date="2016-07" db="EMBL/GenBank/DDBJ databases">
        <title>Pervasive Adenine N6-methylation of Active Genes in Fungi.</title>
        <authorList>
            <consortium name="DOE Joint Genome Institute"/>
            <person name="Mondo S.J."/>
            <person name="Dannebaum R.O."/>
            <person name="Kuo R.C."/>
            <person name="Labutti K."/>
            <person name="Haridas S."/>
            <person name="Kuo A."/>
            <person name="Salamov A."/>
            <person name="Ahrendt S.R."/>
            <person name="Lipzen A."/>
            <person name="Sullivan W."/>
            <person name="Andreopoulos W.B."/>
            <person name="Clum A."/>
            <person name="Lindquist E."/>
            <person name="Daum C."/>
            <person name="Ramamoorthy G.K."/>
            <person name="Gryganskyi A."/>
            <person name="Culley D."/>
            <person name="Magnuson J.K."/>
            <person name="James T.Y."/>
            <person name="O'Malley M.A."/>
            <person name="Stajich J.E."/>
            <person name="Spatafora J.W."/>
            <person name="Visel A."/>
            <person name="Grigoriev I.V."/>
        </authorList>
    </citation>
    <scope>NUCLEOTIDE SEQUENCE [LARGE SCALE GENOMIC DNA]</scope>
    <source>
        <strain evidence="3 4">68-887.2</strain>
    </source>
</reference>
<feature type="non-terminal residue" evidence="3">
    <location>
        <position position="1"/>
    </location>
</feature>
<dbReference type="PROSITE" id="PS00674">
    <property type="entry name" value="AAA"/>
    <property type="match status" value="1"/>
</dbReference>
<organism evidence="3 4">
    <name type="scientific">Naematelia encephala</name>
    <dbReference type="NCBI Taxonomy" id="71784"/>
    <lineage>
        <taxon>Eukaryota</taxon>
        <taxon>Fungi</taxon>
        <taxon>Dikarya</taxon>
        <taxon>Basidiomycota</taxon>
        <taxon>Agaricomycotina</taxon>
        <taxon>Tremellomycetes</taxon>
        <taxon>Tremellales</taxon>
        <taxon>Naemateliaceae</taxon>
        <taxon>Naematelia</taxon>
    </lineage>
</organism>
<dbReference type="EMBL" id="MCFC01000017">
    <property type="protein sequence ID" value="ORY30982.1"/>
    <property type="molecule type" value="Genomic_DNA"/>
</dbReference>
<dbReference type="InterPro" id="IPR003959">
    <property type="entry name" value="ATPase_AAA_core"/>
</dbReference>
<feature type="domain" description="AAA+ ATPase" evidence="2">
    <location>
        <begin position="182"/>
        <end position="305"/>
    </location>
</feature>
<dbReference type="SMART" id="SM00382">
    <property type="entry name" value="AAA"/>
    <property type="match status" value="1"/>
</dbReference>
<dbReference type="InterPro" id="IPR003960">
    <property type="entry name" value="ATPase_AAA_CS"/>
</dbReference>
<evidence type="ECO:0000313" key="4">
    <source>
        <dbReference type="Proteomes" id="UP000193986"/>
    </source>
</evidence>
<dbReference type="Pfam" id="PF00004">
    <property type="entry name" value="AAA"/>
    <property type="match status" value="1"/>
</dbReference>
<dbReference type="AlphaFoldDB" id="A0A1Y2B826"/>
<dbReference type="PANTHER" id="PTHR23077">
    <property type="entry name" value="AAA-FAMILY ATPASE"/>
    <property type="match status" value="1"/>
</dbReference>
<evidence type="ECO:0000259" key="2">
    <source>
        <dbReference type="SMART" id="SM00382"/>
    </source>
</evidence>